<reference evidence="2 3" key="1">
    <citation type="journal article" date="2014" name="Genome Announc.">
        <title>Complete Genome Sequence of Cronobacter sakazakii Strain CMCC 45402.</title>
        <authorList>
            <person name="Zhao Z."/>
            <person name="Wang L."/>
            <person name="Wang B."/>
            <person name="Liang H."/>
            <person name="Ye Q."/>
            <person name="Zeng M."/>
        </authorList>
    </citation>
    <scope>NUCLEOTIDE SEQUENCE [LARGE SCALE GENOMIC DNA]</scope>
    <source>
        <strain evidence="3">45402</strain>
    </source>
</reference>
<sequence length="41" mass="4522">MRFKSDYAKGSAPCVKKGRQPALTTLNKDAHSHTAPRPRQA</sequence>
<protein>
    <submittedName>
        <fullName evidence="2">Uncharacterized protein</fullName>
    </submittedName>
</protein>
<gene>
    <name evidence="2" type="ORF">P262_05553</name>
</gene>
<dbReference type="KEGG" id="csi:P262_05553"/>
<feature type="region of interest" description="Disordered" evidence="1">
    <location>
        <begin position="1"/>
        <end position="41"/>
    </location>
</feature>
<dbReference type="Proteomes" id="UP000018545">
    <property type="component" value="Chromosome"/>
</dbReference>
<accession>V5U593</accession>
<evidence type="ECO:0000313" key="2">
    <source>
        <dbReference type="EMBL" id="AHB72317.1"/>
    </source>
</evidence>
<evidence type="ECO:0000313" key="3">
    <source>
        <dbReference type="Proteomes" id="UP000018545"/>
    </source>
</evidence>
<dbReference type="PATRIC" id="fig|1401659.3.peg.3921"/>
<proteinExistence type="predicted"/>
<dbReference type="HOGENOM" id="CLU_3276653_0_0_6"/>
<dbReference type="AlphaFoldDB" id="V5U593"/>
<evidence type="ECO:0000256" key="1">
    <source>
        <dbReference type="SAM" id="MobiDB-lite"/>
    </source>
</evidence>
<dbReference type="EMBL" id="CP006731">
    <property type="protein sequence ID" value="AHB72317.1"/>
    <property type="molecule type" value="Genomic_DNA"/>
</dbReference>
<organism evidence="2 3">
    <name type="scientific">Cronobacter malonaticus</name>
    <dbReference type="NCBI Taxonomy" id="413503"/>
    <lineage>
        <taxon>Bacteria</taxon>
        <taxon>Pseudomonadati</taxon>
        <taxon>Pseudomonadota</taxon>
        <taxon>Gammaproteobacteria</taxon>
        <taxon>Enterobacterales</taxon>
        <taxon>Enterobacteriaceae</taxon>
        <taxon>Cronobacter</taxon>
    </lineage>
</organism>
<name>V5U593_9ENTR</name>